<sequence length="92" mass="9729">MKPTPDKVKRGGGVFPAVLTNTSSTRSGEGNASPESESSIPSLHASLDLTSILPLLQLHLKTITIYRPKDYASKPTANSSLSTLAMTFSAQL</sequence>
<feature type="compositionally biased region" description="Polar residues" evidence="1">
    <location>
        <begin position="19"/>
        <end position="41"/>
    </location>
</feature>
<gene>
    <name evidence="2" type="ORF">V6N12_042953</name>
</gene>
<organism evidence="2 3">
    <name type="scientific">Hibiscus sabdariffa</name>
    <name type="common">roselle</name>
    <dbReference type="NCBI Taxonomy" id="183260"/>
    <lineage>
        <taxon>Eukaryota</taxon>
        <taxon>Viridiplantae</taxon>
        <taxon>Streptophyta</taxon>
        <taxon>Embryophyta</taxon>
        <taxon>Tracheophyta</taxon>
        <taxon>Spermatophyta</taxon>
        <taxon>Magnoliopsida</taxon>
        <taxon>eudicotyledons</taxon>
        <taxon>Gunneridae</taxon>
        <taxon>Pentapetalae</taxon>
        <taxon>rosids</taxon>
        <taxon>malvids</taxon>
        <taxon>Malvales</taxon>
        <taxon>Malvaceae</taxon>
        <taxon>Malvoideae</taxon>
        <taxon>Hibiscus</taxon>
    </lineage>
</organism>
<name>A0ABR2DHT1_9ROSI</name>
<proteinExistence type="predicted"/>
<feature type="region of interest" description="Disordered" evidence="1">
    <location>
        <begin position="1"/>
        <end position="41"/>
    </location>
</feature>
<dbReference type="Proteomes" id="UP001472677">
    <property type="component" value="Unassembled WGS sequence"/>
</dbReference>
<keyword evidence="3" id="KW-1185">Reference proteome</keyword>
<reference evidence="2 3" key="1">
    <citation type="journal article" date="2024" name="G3 (Bethesda)">
        <title>Genome assembly of Hibiscus sabdariffa L. provides insights into metabolisms of medicinal natural products.</title>
        <authorList>
            <person name="Kim T."/>
        </authorList>
    </citation>
    <scope>NUCLEOTIDE SEQUENCE [LARGE SCALE GENOMIC DNA]</scope>
    <source>
        <strain evidence="2">TK-2024</strain>
        <tissue evidence="2">Old leaves</tissue>
    </source>
</reference>
<evidence type="ECO:0000313" key="2">
    <source>
        <dbReference type="EMBL" id="KAK8539324.1"/>
    </source>
</evidence>
<dbReference type="EMBL" id="JBBPBM010000026">
    <property type="protein sequence ID" value="KAK8539324.1"/>
    <property type="molecule type" value="Genomic_DNA"/>
</dbReference>
<comment type="caution">
    <text evidence="2">The sequence shown here is derived from an EMBL/GenBank/DDBJ whole genome shotgun (WGS) entry which is preliminary data.</text>
</comment>
<protein>
    <submittedName>
        <fullName evidence="2">Uncharacterized protein</fullName>
    </submittedName>
</protein>
<evidence type="ECO:0000313" key="3">
    <source>
        <dbReference type="Proteomes" id="UP001472677"/>
    </source>
</evidence>
<evidence type="ECO:0000256" key="1">
    <source>
        <dbReference type="SAM" id="MobiDB-lite"/>
    </source>
</evidence>
<accession>A0ABR2DHT1</accession>